<dbReference type="InParanoid" id="E9G7Y5"/>
<protein>
    <recommendedName>
        <fullName evidence="4">Chorion peroxidase</fullName>
    </recommendedName>
</protein>
<keyword evidence="3" id="KW-1185">Reference proteome</keyword>
<dbReference type="AlphaFoldDB" id="E9G7Y5"/>
<dbReference type="HOGENOM" id="CLU_1769917_0_0_1"/>
<evidence type="ECO:0000313" key="3">
    <source>
        <dbReference type="Proteomes" id="UP000000305"/>
    </source>
</evidence>
<dbReference type="Gene3D" id="1.10.640.10">
    <property type="entry name" value="Haem peroxidase domain superfamily, animal type"/>
    <property type="match status" value="1"/>
</dbReference>
<dbReference type="OrthoDB" id="823504at2759"/>
<dbReference type="GO" id="GO:0006979">
    <property type="term" value="P:response to oxidative stress"/>
    <property type="evidence" value="ECO:0007669"/>
    <property type="project" value="InterPro"/>
</dbReference>
<keyword evidence="1" id="KW-0560">Oxidoreductase</keyword>
<keyword evidence="1" id="KW-0575">Peroxidase</keyword>
<accession>E9G7Y5</accession>
<dbReference type="KEGG" id="dpx:DAPPUDRAFT_238992"/>
<dbReference type="InterPro" id="IPR037120">
    <property type="entry name" value="Haem_peroxidase_sf_animal"/>
</dbReference>
<reference evidence="2 3" key="1">
    <citation type="journal article" date="2011" name="Science">
        <title>The ecoresponsive genome of Daphnia pulex.</title>
        <authorList>
            <person name="Colbourne J.K."/>
            <person name="Pfrender M.E."/>
            <person name="Gilbert D."/>
            <person name="Thomas W.K."/>
            <person name="Tucker A."/>
            <person name="Oakley T.H."/>
            <person name="Tokishita S."/>
            <person name="Aerts A."/>
            <person name="Arnold G.J."/>
            <person name="Basu M.K."/>
            <person name="Bauer D.J."/>
            <person name="Caceres C.E."/>
            <person name="Carmel L."/>
            <person name="Casola C."/>
            <person name="Choi J.H."/>
            <person name="Detter J.C."/>
            <person name="Dong Q."/>
            <person name="Dusheyko S."/>
            <person name="Eads B.D."/>
            <person name="Frohlich T."/>
            <person name="Geiler-Samerotte K.A."/>
            <person name="Gerlach D."/>
            <person name="Hatcher P."/>
            <person name="Jogdeo S."/>
            <person name="Krijgsveld J."/>
            <person name="Kriventseva E.V."/>
            <person name="Kultz D."/>
            <person name="Laforsch C."/>
            <person name="Lindquist E."/>
            <person name="Lopez J."/>
            <person name="Manak J.R."/>
            <person name="Muller J."/>
            <person name="Pangilinan J."/>
            <person name="Patwardhan R.P."/>
            <person name="Pitluck S."/>
            <person name="Pritham E.J."/>
            <person name="Rechtsteiner A."/>
            <person name="Rho M."/>
            <person name="Rogozin I.B."/>
            <person name="Sakarya O."/>
            <person name="Salamov A."/>
            <person name="Schaack S."/>
            <person name="Shapiro H."/>
            <person name="Shiga Y."/>
            <person name="Skalitzky C."/>
            <person name="Smith Z."/>
            <person name="Souvorov A."/>
            <person name="Sung W."/>
            <person name="Tang Z."/>
            <person name="Tsuchiya D."/>
            <person name="Tu H."/>
            <person name="Vos H."/>
            <person name="Wang M."/>
            <person name="Wolf Y.I."/>
            <person name="Yamagata H."/>
            <person name="Yamada T."/>
            <person name="Ye Y."/>
            <person name="Shaw J.R."/>
            <person name="Andrews J."/>
            <person name="Crease T.J."/>
            <person name="Tang H."/>
            <person name="Lucas S.M."/>
            <person name="Robertson H.M."/>
            <person name="Bork P."/>
            <person name="Koonin E.V."/>
            <person name="Zdobnov E.M."/>
            <person name="Grigoriev I.V."/>
            <person name="Lynch M."/>
            <person name="Boore J.L."/>
        </authorList>
    </citation>
    <scope>NUCLEOTIDE SEQUENCE [LARGE SCALE GENOMIC DNA]</scope>
</reference>
<proteinExistence type="predicted"/>
<dbReference type="eggNOG" id="KOG2408">
    <property type="taxonomic scope" value="Eukaryota"/>
</dbReference>
<dbReference type="SUPFAM" id="SSF48113">
    <property type="entry name" value="Heme-dependent peroxidases"/>
    <property type="match status" value="1"/>
</dbReference>
<dbReference type="Proteomes" id="UP000000305">
    <property type="component" value="Unassembled WGS sequence"/>
</dbReference>
<dbReference type="PROSITE" id="PS50292">
    <property type="entry name" value="PEROXIDASE_3"/>
    <property type="match status" value="1"/>
</dbReference>
<organism evidence="2 3">
    <name type="scientific">Daphnia pulex</name>
    <name type="common">Water flea</name>
    <dbReference type="NCBI Taxonomy" id="6669"/>
    <lineage>
        <taxon>Eukaryota</taxon>
        <taxon>Metazoa</taxon>
        <taxon>Ecdysozoa</taxon>
        <taxon>Arthropoda</taxon>
        <taxon>Crustacea</taxon>
        <taxon>Branchiopoda</taxon>
        <taxon>Diplostraca</taxon>
        <taxon>Cladocera</taxon>
        <taxon>Anomopoda</taxon>
        <taxon>Daphniidae</taxon>
        <taxon>Daphnia</taxon>
    </lineage>
</organism>
<dbReference type="InterPro" id="IPR019791">
    <property type="entry name" value="Haem_peroxidase_animal"/>
</dbReference>
<evidence type="ECO:0008006" key="4">
    <source>
        <dbReference type="Google" id="ProtNLM"/>
    </source>
</evidence>
<name>E9G7Y5_DAPPU</name>
<dbReference type="PANTHER" id="PTHR11475">
    <property type="entry name" value="OXIDASE/PEROXIDASE"/>
    <property type="match status" value="1"/>
</dbReference>
<evidence type="ECO:0000313" key="2">
    <source>
        <dbReference type="EMBL" id="EFX84578.1"/>
    </source>
</evidence>
<dbReference type="Pfam" id="PF03098">
    <property type="entry name" value="An_peroxidase"/>
    <property type="match status" value="1"/>
</dbReference>
<dbReference type="GO" id="GO:0020037">
    <property type="term" value="F:heme binding"/>
    <property type="evidence" value="ECO:0007669"/>
    <property type="project" value="InterPro"/>
</dbReference>
<gene>
    <name evidence="2" type="ORF">DAPPUDRAFT_238992</name>
</gene>
<dbReference type="GO" id="GO:0004601">
    <property type="term" value="F:peroxidase activity"/>
    <property type="evidence" value="ECO:0007669"/>
    <property type="project" value="UniProtKB-KW"/>
</dbReference>
<dbReference type="EMBL" id="GL732534">
    <property type="protein sequence ID" value="EFX84578.1"/>
    <property type="molecule type" value="Genomic_DNA"/>
</dbReference>
<evidence type="ECO:0000256" key="1">
    <source>
        <dbReference type="ARBA" id="ARBA00022559"/>
    </source>
</evidence>
<dbReference type="InterPro" id="IPR010255">
    <property type="entry name" value="Haem_peroxidase_sf"/>
</dbReference>
<sequence>MTIVSTDPMALVVSPTSGGEVDGEVGVDVTGGPSSLPPPNPLPNATFVVATASGLTPEREESSGSAVVAAAAVDTSVLQVAKIINARLSSSPSSGPNEMPYSDPRVNEQLVLSVTHTLLMREHNRIAEELLVINPHWEDQIIYQITL</sequence>
<dbReference type="PANTHER" id="PTHR11475:SF106">
    <property type="entry name" value="CURLY SU"/>
    <property type="match status" value="1"/>
</dbReference>